<keyword evidence="3" id="KW-1185">Reference proteome</keyword>
<reference evidence="2" key="1">
    <citation type="submission" date="2021-11" db="EMBL/GenBank/DDBJ databases">
        <authorList>
            <person name="Herlambang A."/>
            <person name="Guo Y."/>
            <person name="Takashima Y."/>
            <person name="Nishizawa T."/>
        </authorList>
    </citation>
    <scope>NUCLEOTIDE SEQUENCE</scope>
    <source>
        <strain evidence="2">E1425</strain>
    </source>
</reference>
<reference evidence="2" key="2">
    <citation type="journal article" date="2022" name="Microbiol. Resour. Announc.">
        <title>Whole-Genome Sequence of Entomortierella parvispora E1425, a Mucoromycotan Fungus Associated with Burkholderiaceae-Related Endosymbiotic Bacteria.</title>
        <authorList>
            <person name="Herlambang A."/>
            <person name="Guo Y."/>
            <person name="Takashima Y."/>
            <person name="Narisawa K."/>
            <person name="Ohta H."/>
            <person name="Nishizawa T."/>
        </authorList>
    </citation>
    <scope>NUCLEOTIDE SEQUENCE</scope>
    <source>
        <strain evidence="2">E1425</strain>
    </source>
</reference>
<evidence type="ECO:0008006" key="4">
    <source>
        <dbReference type="Google" id="ProtNLM"/>
    </source>
</evidence>
<dbReference type="AlphaFoldDB" id="A0A9P3H104"/>
<name>A0A9P3H104_9FUNG</name>
<dbReference type="OrthoDB" id="2446569at2759"/>
<organism evidence="2 3">
    <name type="scientific">Entomortierella parvispora</name>
    <dbReference type="NCBI Taxonomy" id="205924"/>
    <lineage>
        <taxon>Eukaryota</taxon>
        <taxon>Fungi</taxon>
        <taxon>Fungi incertae sedis</taxon>
        <taxon>Mucoromycota</taxon>
        <taxon>Mortierellomycotina</taxon>
        <taxon>Mortierellomycetes</taxon>
        <taxon>Mortierellales</taxon>
        <taxon>Mortierellaceae</taxon>
        <taxon>Entomortierella</taxon>
    </lineage>
</organism>
<evidence type="ECO:0000256" key="1">
    <source>
        <dbReference type="SAM" id="MobiDB-lite"/>
    </source>
</evidence>
<proteinExistence type="predicted"/>
<protein>
    <recommendedName>
        <fullName evidence="4">Zn(2)-C6 fungal-type domain-containing protein</fullName>
    </recommendedName>
</protein>
<dbReference type="EMBL" id="BQFW01000001">
    <property type="protein sequence ID" value="GJJ68104.1"/>
    <property type="molecule type" value="Genomic_DNA"/>
</dbReference>
<gene>
    <name evidence="2" type="ORF">EMPS_00450</name>
</gene>
<feature type="compositionally biased region" description="Low complexity" evidence="1">
    <location>
        <begin position="14"/>
        <end position="32"/>
    </location>
</feature>
<dbReference type="Proteomes" id="UP000827284">
    <property type="component" value="Unassembled WGS sequence"/>
</dbReference>
<comment type="caution">
    <text evidence="2">The sequence shown here is derived from an EMBL/GenBank/DDBJ whole genome shotgun (WGS) entry which is preliminary data.</text>
</comment>
<sequence length="110" mass="11614">MSHSYLMETEVLRPESPSLSQSHSHSSASSPHTPMTPMEVHPSPMSEPGLSLTPLQTGTGAGAQPAPRVKSAKAHVPSACINCKKAHLACDLSPGQYLRGGMYYENGDSV</sequence>
<feature type="region of interest" description="Disordered" evidence="1">
    <location>
        <begin position="1"/>
        <end position="71"/>
    </location>
</feature>
<evidence type="ECO:0000313" key="2">
    <source>
        <dbReference type="EMBL" id="GJJ68104.1"/>
    </source>
</evidence>
<evidence type="ECO:0000313" key="3">
    <source>
        <dbReference type="Proteomes" id="UP000827284"/>
    </source>
</evidence>
<accession>A0A9P3H104</accession>